<keyword evidence="8" id="KW-0418">Kinase</keyword>
<evidence type="ECO:0000256" key="4">
    <source>
        <dbReference type="ARBA" id="ARBA00022527"/>
    </source>
</evidence>
<dbReference type="Pfam" id="PF00069">
    <property type="entry name" value="Pkinase"/>
    <property type="match status" value="1"/>
</dbReference>
<dbReference type="AlphaFoldDB" id="A0A1B2JD08"/>
<dbReference type="Gene3D" id="1.10.510.10">
    <property type="entry name" value="Transferase(Phosphotransferase) domain 1"/>
    <property type="match status" value="1"/>
</dbReference>
<evidence type="ECO:0000313" key="15">
    <source>
        <dbReference type="Proteomes" id="UP000094565"/>
    </source>
</evidence>
<feature type="compositionally biased region" description="Polar residues" evidence="12">
    <location>
        <begin position="536"/>
        <end position="549"/>
    </location>
</feature>
<keyword evidence="9" id="KW-0067">ATP-binding</keyword>
<comment type="subcellular location">
    <subcellularLocation>
        <location evidence="1">Cytoplasm</location>
    </subcellularLocation>
</comment>
<organism evidence="14 15">
    <name type="scientific">Komagataella pastoris</name>
    <name type="common">Yeast</name>
    <name type="synonym">Pichia pastoris</name>
    <dbReference type="NCBI Taxonomy" id="4922"/>
    <lineage>
        <taxon>Eukaryota</taxon>
        <taxon>Fungi</taxon>
        <taxon>Dikarya</taxon>
        <taxon>Ascomycota</taxon>
        <taxon>Saccharomycotina</taxon>
        <taxon>Pichiomycetes</taxon>
        <taxon>Pichiales</taxon>
        <taxon>Pichiaceae</taxon>
        <taxon>Komagataella</taxon>
    </lineage>
</organism>
<dbReference type="GO" id="GO:0007015">
    <property type="term" value="P:actin filament organization"/>
    <property type="evidence" value="ECO:0007669"/>
    <property type="project" value="TreeGrafter"/>
</dbReference>
<dbReference type="PANTHER" id="PTHR22967">
    <property type="entry name" value="SERINE/THREONINE PROTEIN KINASE"/>
    <property type="match status" value="1"/>
</dbReference>
<dbReference type="PANTHER" id="PTHR22967:SF57">
    <property type="entry name" value="AUXILIN, ISOFORM A-RELATED"/>
    <property type="match status" value="1"/>
</dbReference>
<sequence length="726" mass="81611">MASNPSITPPNAKLPPGTPLTVGTHSVTVIKYISAGGFSHVYKVECSPPFEGSSIACLKRVSVPDKAQLNILRAEVDAMRRLKGHKFIVSYIDSHASRMDNGAGYEVFVLMEYCANGTLIDFMNTRLHNKLKEDEVLKIMSDVSQGIAIMHSLQPPLVHRDIKIENVLISSDRSYKLCDFGSASSPLRPPKNIEEFKILQDDILRHTTPQYRSPEMVDLYRGHPINEKSDMWALGIFLYKLCYYCTPFERFNPDHTPNYKAEEMAIVNGSFQFPDRPPFSPRLKNVISKLLVSDPQKRPHIYHLLEEVCKMRNVPVPIENFYKQRKRISQPDVNVSKVLNVATNVQNAPISTTSSRTSSEKRDNDPFAKLDKSRFISNSDVNLKSHQQHHNKHKSIGSQASKFSGSSSSSSSSSSESVPTLPPRRSLRPVSLYASDDFLSPKITDLEKRPSLEAANKIIDSVAKEQTIELSPGNKNHIDSNVDFLRGLSKSENLKSRRAQLTGEGLGHSKKSSIGGLKNLLTGGRDRERHDKWSSVAPSRSKTPTYENHYSNRSSSSESLDLQTEESSKSKVKRSSSIQRRIKMLLNKPEEPAPHTAEGYGKYTEAERKNNNGSRADNIIRNVSKSLEKAKTPPRIVPQKYSVVDPVKPAVSYSSNKKTEADNGQQHHKKPPPKPKKPEHLSTSLHLSKSKKVQNNSDVWDEFDEITDKELTDLQKDFHRRFPSSL</sequence>
<comment type="catalytic activity">
    <reaction evidence="10">
        <text>L-threonyl-[protein] + ATP = O-phospho-L-threonyl-[protein] + ADP + H(+)</text>
        <dbReference type="Rhea" id="RHEA:46608"/>
        <dbReference type="Rhea" id="RHEA-COMP:11060"/>
        <dbReference type="Rhea" id="RHEA-COMP:11605"/>
        <dbReference type="ChEBI" id="CHEBI:15378"/>
        <dbReference type="ChEBI" id="CHEBI:30013"/>
        <dbReference type="ChEBI" id="CHEBI:30616"/>
        <dbReference type="ChEBI" id="CHEBI:61977"/>
        <dbReference type="ChEBI" id="CHEBI:456216"/>
        <dbReference type="EC" id="2.7.11.1"/>
    </reaction>
</comment>
<evidence type="ECO:0000256" key="2">
    <source>
        <dbReference type="ARBA" id="ARBA00012513"/>
    </source>
</evidence>
<keyword evidence="3" id="KW-0963">Cytoplasm</keyword>
<dbReference type="GO" id="GO:0004674">
    <property type="term" value="F:protein serine/threonine kinase activity"/>
    <property type="evidence" value="ECO:0007669"/>
    <property type="project" value="UniProtKB-KW"/>
</dbReference>
<dbReference type="PROSITE" id="PS00108">
    <property type="entry name" value="PROTEIN_KINASE_ST"/>
    <property type="match status" value="1"/>
</dbReference>
<name>A0A1B2JD08_PICPA</name>
<evidence type="ECO:0000256" key="6">
    <source>
        <dbReference type="ARBA" id="ARBA00022679"/>
    </source>
</evidence>
<feature type="compositionally biased region" description="Polar residues" evidence="12">
    <location>
        <begin position="611"/>
        <end position="625"/>
    </location>
</feature>
<dbReference type="SUPFAM" id="SSF56112">
    <property type="entry name" value="Protein kinase-like (PK-like)"/>
    <property type="match status" value="1"/>
</dbReference>
<feature type="region of interest" description="Disordered" evidence="12">
    <location>
        <begin position="349"/>
        <end position="371"/>
    </location>
</feature>
<feature type="region of interest" description="Disordered" evidence="12">
    <location>
        <begin position="383"/>
        <end position="427"/>
    </location>
</feature>
<keyword evidence="5" id="KW-0597">Phosphoprotein</keyword>
<evidence type="ECO:0000256" key="11">
    <source>
        <dbReference type="ARBA" id="ARBA00048679"/>
    </source>
</evidence>
<dbReference type="Proteomes" id="UP000094565">
    <property type="component" value="Chromosome 2"/>
</dbReference>
<dbReference type="FunFam" id="1.10.510.10:FF:000441">
    <property type="entry name" value="Serine/threonine protein kinase"/>
    <property type="match status" value="1"/>
</dbReference>
<evidence type="ECO:0000256" key="1">
    <source>
        <dbReference type="ARBA" id="ARBA00004496"/>
    </source>
</evidence>
<proteinExistence type="predicted"/>
<feature type="compositionally biased region" description="Low complexity" evidence="12">
    <location>
        <begin position="396"/>
        <end position="417"/>
    </location>
</feature>
<dbReference type="InterPro" id="IPR000719">
    <property type="entry name" value="Prot_kinase_dom"/>
</dbReference>
<keyword evidence="7" id="KW-0547">Nucleotide-binding</keyword>
<keyword evidence="4" id="KW-0723">Serine/threonine-protein kinase</keyword>
<dbReference type="EC" id="2.7.11.1" evidence="2"/>
<gene>
    <name evidence="14" type="primary">PRK1</name>
    <name evidence="14" type="ORF">ATY40_BA7502718</name>
</gene>
<evidence type="ECO:0000256" key="8">
    <source>
        <dbReference type="ARBA" id="ARBA00022777"/>
    </source>
</evidence>
<dbReference type="EMBL" id="CP014585">
    <property type="protein sequence ID" value="ANZ75944.1"/>
    <property type="molecule type" value="Genomic_DNA"/>
</dbReference>
<comment type="catalytic activity">
    <reaction evidence="11">
        <text>L-seryl-[protein] + ATP = O-phospho-L-seryl-[protein] + ADP + H(+)</text>
        <dbReference type="Rhea" id="RHEA:17989"/>
        <dbReference type="Rhea" id="RHEA-COMP:9863"/>
        <dbReference type="Rhea" id="RHEA-COMP:11604"/>
        <dbReference type="ChEBI" id="CHEBI:15378"/>
        <dbReference type="ChEBI" id="CHEBI:29999"/>
        <dbReference type="ChEBI" id="CHEBI:30616"/>
        <dbReference type="ChEBI" id="CHEBI:83421"/>
        <dbReference type="ChEBI" id="CHEBI:456216"/>
        <dbReference type="EC" id="2.7.11.1"/>
    </reaction>
</comment>
<feature type="compositionally biased region" description="Low complexity" evidence="12">
    <location>
        <begin position="551"/>
        <end position="562"/>
    </location>
</feature>
<feature type="compositionally biased region" description="Basic residues" evidence="12">
    <location>
        <begin position="666"/>
        <end position="677"/>
    </location>
</feature>
<evidence type="ECO:0000256" key="12">
    <source>
        <dbReference type="SAM" id="MobiDB-lite"/>
    </source>
</evidence>
<dbReference type="GO" id="GO:0005737">
    <property type="term" value="C:cytoplasm"/>
    <property type="evidence" value="ECO:0007669"/>
    <property type="project" value="UniProtKB-SubCell"/>
</dbReference>
<evidence type="ECO:0000256" key="3">
    <source>
        <dbReference type="ARBA" id="ARBA00022490"/>
    </source>
</evidence>
<dbReference type="SMART" id="SM00220">
    <property type="entry name" value="S_TKc"/>
    <property type="match status" value="1"/>
</dbReference>
<reference evidence="14 15" key="1">
    <citation type="submission" date="2016-02" db="EMBL/GenBank/DDBJ databases">
        <title>Comparative genomic and transcriptomic foundation for Pichia pastoris.</title>
        <authorList>
            <person name="Love K.R."/>
            <person name="Shah K.A."/>
            <person name="Whittaker C.A."/>
            <person name="Wu J."/>
            <person name="Bartlett M.C."/>
            <person name="Ma D."/>
            <person name="Leeson R.L."/>
            <person name="Priest M."/>
            <person name="Young S.K."/>
            <person name="Love J.C."/>
        </authorList>
    </citation>
    <scope>NUCLEOTIDE SEQUENCE [LARGE SCALE GENOMIC DNA]</scope>
    <source>
        <strain evidence="14 15">ATCC 28485</strain>
    </source>
</reference>
<evidence type="ECO:0000259" key="13">
    <source>
        <dbReference type="PROSITE" id="PS50011"/>
    </source>
</evidence>
<keyword evidence="15" id="KW-1185">Reference proteome</keyword>
<dbReference type="InterPro" id="IPR008271">
    <property type="entry name" value="Ser/Thr_kinase_AS"/>
</dbReference>
<dbReference type="PROSITE" id="PS50011">
    <property type="entry name" value="PROTEIN_KINASE_DOM"/>
    <property type="match status" value="1"/>
</dbReference>
<evidence type="ECO:0000256" key="7">
    <source>
        <dbReference type="ARBA" id="ARBA00022741"/>
    </source>
</evidence>
<dbReference type="CDD" id="cd14037">
    <property type="entry name" value="STKc_NAK_like"/>
    <property type="match status" value="1"/>
</dbReference>
<evidence type="ECO:0000256" key="10">
    <source>
        <dbReference type="ARBA" id="ARBA00047899"/>
    </source>
</evidence>
<feature type="domain" description="Protein kinase" evidence="13">
    <location>
        <begin position="27"/>
        <end position="322"/>
    </location>
</feature>
<dbReference type="GO" id="GO:0000147">
    <property type="term" value="P:actin cortical patch assembly"/>
    <property type="evidence" value="ECO:0007669"/>
    <property type="project" value="TreeGrafter"/>
</dbReference>
<feature type="compositionally biased region" description="Basic and acidic residues" evidence="12">
    <location>
        <begin position="524"/>
        <end position="533"/>
    </location>
</feature>
<evidence type="ECO:0000256" key="5">
    <source>
        <dbReference type="ARBA" id="ARBA00022553"/>
    </source>
</evidence>
<protein>
    <recommendedName>
        <fullName evidence="2">non-specific serine/threonine protein kinase</fullName>
        <ecNumber evidence="2">2.7.11.1</ecNumber>
    </recommendedName>
</protein>
<dbReference type="InterPro" id="IPR011009">
    <property type="entry name" value="Kinase-like_dom_sf"/>
</dbReference>
<feature type="compositionally biased region" description="Basic residues" evidence="12">
    <location>
        <begin position="386"/>
        <end position="395"/>
    </location>
</feature>
<keyword evidence="6" id="KW-0808">Transferase</keyword>
<feature type="compositionally biased region" description="Basic and acidic residues" evidence="12">
    <location>
        <begin position="358"/>
        <end position="371"/>
    </location>
</feature>
<accession>A0A1B2JD08</accession>
<dbReference type="OrthoDB" id="2018507at2759"/>
<dbReference type="GO" id="GO:0005524">
    <property type="term" value="F:ATP binding"/>
    <property type="evidence" value="ECO:0007669"/>
    <property type="project" value="UniProtKB-KW"/>
</dbReference>
<evidence type="ECO:0000313" key="14">
    <source>
        <dbReference type="EMBL" id="ANZ75944.1"/>
    </source>
</evidence>
<evidence type="ECO:0000256" key="9">
    <source>
        <dbReference type="ARBA" id="ARBA00022840"/>
    </source>
</evidence>
<feature type="region of interest" description="Disordered" evidence="12">
    <location>
        <begin position="499"/>
        <end position="698"/>
    </location>
</feature>